<dbReference type="SUPFAM" id="SSF46894">
    <property type="entry name" value="C-terminal effector domain of the bipartite response regulators"/>
    <property type="match status" value="1"/>
</dbReference>
<dbReference type="Pfam" id="PF13424">
    <property type="entry name" value="TPR_12"/>
    <property type="match status" value="1"/>
</dbReference>
<dbReference type="Gene3D" id="1.10.10.10">
    <property type="entry name" value="Winged helix-like DNA-binding domain superfamily/Winged helix DNA-binding domain"/>
    <property type="match status" value="1"/>
</dbReference>
<protein>
    <submittedName>
        <fullName evidence="4">Tetratricopeptide repeat protein</fullName>
    </submittedName>
</protein>
<dbReference type="InterPro" id="IPR036388">
    <property type="entry name" value="WH-like_DNA-bd_sf"/>
</dbReference>
<accession>A0ABT2W5S3</accession>
<sequence>MDDKNSICRFFLFLFLLGNISLSAQNSNSQEYSIDQLIRHTNRLYMDGKTDEVLSSAKKIISLSEHSKYDKGLSYGYYYLASYFYDNAKFRESVQNVKKAQQYTKYLAGDKTQSARISALLGGNYLLLELYTLSSKNYRETIDILQSKSPKNTTDSLTESATYSNMSYLFQNINMPDSMYYYLKKEKSILKKIKFKDAYVEKGCSCLGFGNYHLNENKIDSAQYYYNRSLEFFNDKKHPCKIESLIGLGNLYTHEKDYQKAHEYYNFALNSFEENNFPDIQGELFKKISELYISQGNASEAKKYQDLYLKLHTELDGRKKKERDFVLNEVMKEEKAQHDKEVRESQKLTLLIASLLILITAFIIYLLKKSKSKNQKALEITKQLQTEKAVQEKEKVILKLQVNEAFEDVRKLAKENNSDFFTRFQEVYPHFTLKMLNINPKFKVSELTFAAYIYLGFNTKEIAEYTFKAVKTIENNRYNLRKKLEISPEKDLQIWLRNYIDSE</sequence>
<dbReference type="SMART" id="SM00028">
    <property type="entry name" value="TPR"/>
    <property type="match status" value="3"/>
</dbReference>
<dbReference type="Gene3D" id="1.25.40.10">
    <property type="entry name" value="Tetratricopeptide repeat domain"/>
    <property type="match status" value="1"/>
</dbReference>
<evidence type="ECO:0000313" key="5">
    <source>
        <dbReference type="Proteomes" id="UP001208649"/>
    </source>
</evidence>
<evidence type="ECO:0000256" key="3">
    <source>
        <dbReference type="SAM" id="SignalP"/>
    </source>
</evidence>
<dbReference type="InterPro" id="IPR011990">
    <property type="entry name" value="TPR-like_helical_dom_sf"/>
</dbReference>
<dbReference type="InterPro" id="IPR019734">
    <property type="entry name" value="TPR_rpt"/>
</dbReference>
<name>A0ABT2W5S3_9FLAO</name>
<feature type="signal peptide" evidence="3">
    <location>
        <begin position="1"/>
        <end position="24"/>
    </location>
</feature>
<keyword evidence="2" id="KW-0812">Transmembrane</keyword>
<feature type="transmembrane region" description="Helical" evidence="2">
    <location>
        <begin position="348"/>
        <end position="367"/>
    </location>
</feature>
<keyword evidence="2" id="KW-1133">Transmembrane helix</keyword>
<gene>
    <name evidence="4" type="ORF">NZ698_10090</name>
</gene>
<dbReference type="InterPro" id="IPR016032">
    <property type="entry name" value="Sig_transdc_resp-reg_C-effctor"/>
</dbReference>
<feature type="repeat" description="TPR" evidence="1">
    <location>
        <begin position="242"/>
        <end position="275"/>
    </location>
</feature>
<keyword evidence="3" id="KW-0732">Signal</keyword>
<proteinExistence type="predicted"/>
<keyword evidence="1" id="KW-0802">TPR repeat</keyword>
<dbReference type="RefSeq" id="WP_263002987.1">
    <property type="nucleotide sequence ID" value="NZ_JAOTEM010000002.1"/>
</dbReference>
<feature type="chain" id="PRO_5046668953" evidence="3">
    <location>
        <begin position="25"/>
        <end position="503"/>
    </location>
</feature>
<dbReference type="EMBL" id="JAOTEM010000002">
    <property type="protein sequence ID" value="MCU7617547.1"/>
    <property type="molecule type" value="Genomic_DNA"/>
</dbReference>
<dbReference type="SUPFAM" id="SSF48452">
    <property type="entry name" value="TPR-like"/>
    <property type="match status" value="1"/>
</dbReference>
<evidence type="ECO:0000256" key="2">
    <source>
        <dbReference type="SAM" id="Phobius"/>
    </source>
</evidence>
<dbReference type="Proteomes" id="UP001208649">
    <property type="component" value="Unassembled WGS sequence"/>
</dbReference>
<dbReference type="PROSITE" id="PS50005">
    <property type="entry name" value="TPR"/>
    <property type="match status" value="1"/>
</dbReference>
<evidence type="ECO:0000313" key="4">
    <source>
        <dbReference type="EMBL" id="MCU7617547.1"/>
    </source>
</evidence>
<evidence type="ECO:0000256" key="1">
    <source>
        <dbReference type="PROSITE-ProRule" id="PRU00339"/>
    </source>
</evidence>
<reference evidence="5" key="1">
    <citation type="submission" date="2023-07" db="EMBL/GenBank/DDBJ databases">
        <title>Chryseobacterium sp. strain PBS4-4 Genome sequencing and assembly.</title>
        <authorList>
            <person name="Jung Y."/>
        </authorList>
    </citation>
    <scope>NUCLEOTIDE SEQUENCE [LARGE SCALE GENOMIC DNA]</scope>
    <source>
        <strain evidence="5">PBS4-4</strain>
    </source>
</reference>
<comment type="caution">
    <text evidence="4">The sequence shown here is derived from an EMBL/GenBank/DDBJ whole genome shotgun (WGS) entry which is preliminary data.</text>
</comment>
<organism evidence="4 5">
    <name type="scientific">Chryseobacterium edaphi</name>
    <dbReference type="NCBI Taxonomy" id="2976532"/>
    <lineage>
        <taxon>Bacteria</taxon>
        <taxon>Pseudomonadati</taxon>
        <taxon>Bacteroidota</taxon>
        <taxon>Flavobacteriia</taxon>
        <taxon>Flavobacteriales</taxon>
        <taxon>Weeksellaceae</taxon>
        <taxon>Chryseobacterium group</taxon>
        <taxon>Chryseobacterium</taxon>
    </lineage>
</organism>
<keyword evidence="2" id="KW-0472">Membrane</keyword>
<keyword evidence="5" id="KW-1185">Reference proteome</keyword>